<dbReference type="InterPro" id="IPR029045">
    <property type="entry name" value="ClpP/crotonase-like_dom_sf"/>
</dbReference>
<dbReference type="PANTHER" id="PTHR22855:SF13">
    <property type="entry name" value="METHYLCROTONOYL-COA CARBOXYLASE BETA CHAIN, MITOCHONDRIAL"/>
    <property type="match status" value="1"/>
</dbReference>
<feature type="non-terminal residue" evidence="2">
    <location>
        <position position="254"/>
    </location>
</feature>
<dbReference type="InterPro" id="IPR034733">
    <property type="entry name" value="AcCoA_carboxyl_beta"/>
</dbReference>
<name>A0ABV7L9C0_9PROT</name>
<protein>
    <submittedName>
        <fullName evidence="2">Carboxyl transferase domain-containing protein</fullName>
    </submittedName>
</protein>
<evidence type="ECO:0000259" key="1">
    <source>
        <dbReference type="PROSITE" id="PS50980"/>
    </source>
</evidence>
<gene>
    <name evidence="2" type="ORF">ACFOGJ_27935</name>
</gene>
<proteinExistence type="predicted"/>
<sequence>MSWDEAIEEIRQRKVLARGQGGAEAVARQHEKGRLTIRERIDGLLDAGSFHELGPAAGAPERDADGRLTGYSPANFILGIGEVGGRPVAVGGEDFTLRGGSPNVSGLRKSVYAEELALQYRIPLVRLHEGGGGSVTGSQGKQSAGPTTDPVFATPRFQSVARVLGTVPVAAAAMGPVAGLPASRLVASHFSVMVRGTAQVMTAGPAVVGRALGQEVDKEALGGAALHEKSGVVDNFAADEADALAQIRRFLSYL</sequence>
<evidence type="ECO:0000313" key="3">
    <source>
        <dbReference type="Proteomes" id="UP001595528"/>
    </source>
</evidence>
<dbReference type="PANTHER" id="PTHR22855">
    <property type="entry name" value="ACETYL, PROPIONYL, PYRUVATE, AND GLUTACONYL CARBOXYLASE-RELATED"/>
    <property type="match status" value="1"/>
</dbReference>
<dbReference type="PROSITE" id="PS50980">
    <property type="entry name" value="COA_CT_NTER"/>
    <property type="match status" value="1"/>
</dbReference>
<evidence type="ECO:0000313" key="2">
    <source>
        <dbReference type="EMBL" id="MFC3231110.1"/>
    </source>
</evidence>
<comment type="caution">
    <text evidence="2">The sequence shown here is derived from an EMBL/GenBank/DDBJ whole genome shotgun (WGS) entry which is preliminary data.</text>
</comment>
<dbReference type="Proteomes" id="UP001595528">
    <property type="component" value="Unassembled WGS sequence"/>
</dbReference>
<feature type="domain" description="CoA carboxyltransferase N-terminal" evidence="1">
    <location>
        <begin position="1"/>
        <end position="254"/>
    </location>
</feature>
<keyword evidence="3" id="KW-1185">Reference proteome</keyword>
<organism evidence="2 3">
    <name type="scientific">Marinibaculum pumilum</name>
    <dbReference type="NCBI Taxonomy" id="1766165"/>
    <lineage>
        <taxon>Bacteria</taxon>
        <taxon>Pseudomonadati</taxon>
        <taxon>Pseudomonadota</taxon>
        <taxon>Alphaproteobacteria</taxon>
        <taxon>Rhodospirillales</taxon>
        <taxon>Rhodospirillaceae</taxon>
        <taxon>Marinibaculum</taxon>
    </lineage>
</organism>
<dbReference type="EMBL" id="JBHRTR010000054">
    <property type="protein sequence ID" value="MFC3231110.1"/>
    <property type="molecule type" value="Genomic_DNA"/>
</dbReference>
<dbReference type="Pfam" id="PF01039">
    <property type="entry name" value="Carboxyl_trans"/>
    <property type="match status" value="1"/>
</dbReference>
<dbReference type="Gene3D" id="3.90.226.10">
    <property type="entry name" value="2-enoyl-CoA Hydratase, Chain A, domain 1"/>
    <property type="match status" value="1"/>
</dbReference>
<dbReference type="InterPro" id="IPR045190">
    <property type="entry name" value="MCCB/AccD1-like"/>
</dbReference>
<dbReference type="SUPFAM" id="SSF52096">
    <property type="entry name" value="ClpP/crotonase"/>
    <property type="match status" value="1"/>
</dbReference>
<dbReference type="RefSeq" id="WP_379906577.1">
    <property type="nucleotide sequence ID" value="NZ_JBHRTR010000054.1"/>
</dbReference>
<reference evidence="3" key="1">
    <citation type="journal article" date="2019" name="Int. J. Syst. Evol. Microbiol.">
        <title>The Global Catalogue of Microorganisms (GCM) 10K type strain sequencing project: providing services to taxonomists for standard genome sequencing and annotation.</title>
        <authorList>
            <consortium name="The Broad Institute Genomics Platform"/>
            <consortium name="The Broad Institute Genome Sequencing Center for Infectious Disease"/>
            <person name="Wu L."/>
            <person name="Ma J."/>
        </authorList>
    </citation>
    <scope>NUCLEOTIDE SEQUENCE [LARGE SCALE GENOMIC DNA]</scope>
    <source>
        <strain evidence="3">KCTC 42964</strain>
    </source>
</reference>
<dbReference type="InterPro" id="IPR011762">
    <property type="entry name" value="COA_CT_N"/>
</dbReference>
<keyword evidence="2" id="KW-0808">Transferase</keyword>
<dbReference type="GO" id="GO:0016740">
    <property type="term" value="F:transferase activity"/>
    <property type="evidence" value="ECO:0007669"/>
    <property type="project" value="UniProtKB-KW"/>
</dbReference>
<accession>A0ABV7L9C0</accession>